<sequence length="83" mass="9357">MLNCGRHEPPNPAEYVSYHRVYNKEHCLESQPAQAYPPPVTFLPQNPYTHPPSNNPLYPTSYPAQGQGQGEAPRPLFPKEQSV</sequence>
<feature type="compositionally biased region" description="Polar residues" evidence="1">
    <location>
        <begin position="55"/>
        <end position="66"/>
    </location>
</feature>
<evidence type="ECO:0000256" key="1">
    <source>
        <dbReference type="SAM" id="MobiDB-lite"/>
    </source>
</evidence>
<gene>
    <name evidence="2" type="ORF">J4Q44_G00340400</name>
</gene>
<evidence type="ECO:0000313" key="3">
    <source>
        <dbReference type="Proteomes" id="UP001356427"/>
    </source>
</evidence>
<reference evidence="2 3" key="1">
    <citation type="submission" date="2021-04" db="EMBL/GenBank/DDBJ databases">
        <authorList>
            <person name="De Guttry C."/>
            <person name="Zahm M."/>
            <person name="Klopp C."/>
            <person name="Cabau C."/>
            <person name="Louis A."/>
            <person name="Berthelot C."/>
            <person name="Parey E."/>
            <person name="Roest Crollius H."/>
            <person name="Montfort J."/>
            <person name="Robinson-Rechavi M."/>
            <person name="Bucao C."/>
            <person name="Bouchez O."/>
            <person name="Gislard M."/>
            <person name="Lluch J."/>
            <person name="Milhes M."/>
            <person name="Lampietro C."/>
            <person name="Lopez Roques C."/>
            <person name="Donnadieu C."/>
            <person name="Braasch I."/>
            <person name="Desvignes T."/>
            <person name="Postlethwait J."/>
            <person name="Bobe J."/>
            <person name="Wedekind C."/>
            <person name="Guiguen Y."/>
        </authorList>
    </citation>
    <scope>NUCLEOTIDE SEQUENCE [LARGE SCALE GENOMIC DNA]</scope>
    <source>
        <strain evidence="2">Cs_M1</strain>
        <tissue evidence="2">Blood</tissue>
    </source>
</reference>
<evidence type="ECO:0000313" key="2">
    <source>
        <dbReference type="EMBL" id="KAK6296327.1"/>
    </source>
</evidence>
<proteinExistence type="predicted"/>
<dbReference type="Proteomes" id="UP001356427">
    <property type="component" value="Unassembled WGS sequence"/>
</dbReference>
<comment type="caution">
    <text evidence="2">The sequence shown here is derived from an EMBL/GenBank/DDBJ whole genome shotgun (WGS) entry which is preliminary data.</text>
</comment>
<accession>A0AAN8KPJ1</accession>
<feature type="region of interest" description="Disordered" evidence="1">
    <location>
        <begin position="33"/>
        <end position="83"/>
    </location>
</feature>
<dbReference type="AlphaFoldDB" id="A0AAN8KPJ1"/>
<protein>
    <submittedName>
        <fullName evidence="2">Uncharacterized protein</fullName>
    </submittedName>
</protein>
<name>A0AAN8KPJ1_9TELE</name>
<dbReference type="EMBL" id="JAGTTL010000033">
    <property type="protein sequence ID" value="KAK6296327.1"/>
    <property type="molecule type" value="Genomic_DNA"/>
</dbReference>
<keyword evidence="3" id="KW-1185">Reference proteome</keyword>
<organism evidence="2 3">
    <name type="scientific">Coregonus suidteri</name>
    <dbReference type="NCBI Taxonomy" id="861788"/>
    <lineage>
        <taxon>Eukaryota</taxon>
        <taxon>Metazoa</taxon>
        <taxon>Chordata</taxon>
        <taxon>Craniata</taxon>
        <taxon>Vertebrata</taxon>
        <taxon>Euteleostomi</taxon>
        <taxon>Actinopterygii</taxon>
        <taxon>Neopterygii</taxon>
        <taxon>Teleostei</taxon>
        <taxon>Protacanthopterygii</taxon>
        <taxon>Salmoniformes</taxon>
        <taxon>Salmonidae</taxon>
        <taxon>Coregoninae</taxon>
        <taxon>Coregonus</taxon>
    </lineage>
</organism>